<dbReference type="RefSeq" id="WP_386430710.1">
    <property type="nucleotide sequence ID" value="NZ_JBHSBB010000013.1"/>
</dbReference>
<keyword evidence="2" id="KW-1133">Transmembrane helix</keyword>
<keyword evidence="4" id="KW-1185">Reference proteome</keyword>
<dbReference type="EMBL" id="JBHSBB010000013">
    <property type="protein sequence ID" value="MFC4033628.1"/>
    <property type="molecule type" value="Genomic_DNA"/>
</dbReference>
<protein>
    <recommendedName>
        <fullName evidence="5">SAF domain-containing protein</fullName>
    </recommendedName>
</protein>
<proteinExistence type="predicted"/>
<evidence type="ECO:0000313" key="3">
    <source>
        <dbReference type="EMBL" id="MFC4033628.1"/>
    </source>
</evidence>
<gene>
    <name evidence="3" type="ORF">ACFO3J_19380</name>
</gene>
<name>A0ABV8HRP8_9ACTN</name>
<reference evidence="4" key="1">
    <citation type="journal article" date="2019" name="Int. J. Syst. Evol. Microbiol.">
        <title>The Global Catalogue of Microorganisms (GCM) 10K type strain sequencing project: providing services to taxonomists for standard genome sequencing and annotation.</title>
        <authorList>
            <consortium name="The Broad Institute Genomics Platform"/>
            <consortium name="The Broad Institute Genome Sequencing Center for Infectious Disease"/>
            <person name="Wu L."/>
            <person name="Ma J."/>
        </authorList>
    </citation>
    <scope>NUCLEOTIDE SEQUENCE [LARGE SCALE GENOMIC DNA]</scope>
    <source>
        <strain evidence="4">CGMCC 4.7237</strain>
    </source>
</reference>
<keyword evidence="2" id="KW-0472">Membrane</keyword>
<dbReference type="Proteomes" id="UP001595765">
    <property type="component" value="Unassembled WGS sequence"/>
</dbReference>
<evidence type="ECO:0000256" key="1">
    <source>
        <dbReference type="SAM" id="MobiDB-lite"/>
    </source>
</evidence>
<feature type="region of interest" description="Disordered" evidence="1">
    <location>
        <begin position="1"/>
        <end position="34"/>
    </location>
</feature>
<evidence type="ECO:0000313" key="4">
    <source>
        <dbReference type="Proteomes" id="UP001595765"/>
    </source>
</evidence>
<accession>A0ABV8HRP8</accession>
<sequence length="244" mass="24904">MKTRERSASGGGSGRQPVPATAFGAPPGGERLPVAPRERKPALAALAVLLILVGALGATVLVLRAGNKISVVEVTAAVAAGDPIPATAIREVMLSDDSGVKFVRWEQRKTLLKNYRTSTNIVAFSVLTDTMITSKDQVLTRGKSLVGLSLKDGQFPNGLRAGETVAAYNVSTNTARTTPDSGSAGGDSNLISGNLIVKKVFASSGDFSSGNTSVTVQADSADAGRLTVAASANAVALVLVTGKN</sequence>
<keyword evidence="2" id="KW-0812">Transmembrane</keyword>
<evidence type="ECO:0008006" key="5">
    <source>
        <dbReference type="Google" id="ProtNLM"/>
    </source>
</evidence>
<feature type="transmembrane region" description="Helical" evidence="2">
    <location>
        <begin position="42"/>
        <end position="63"/>
    </location>
</feature>
<evidence type="ECO:0000256" key="2">
    <source>
        <dbReference type="SAM" id="Phobius"/>
    </source>
</evidence>
<comment type="caution">
    <text evidence="3">The sequence shown here is derived from an EMBL/GenBank/DDBJ whole genome shotgun (WGS) entry which is preliminary data.</text>
</comment>
<organism evidence="3 4">
    <name type="scientific">Streptomyces polygonati</name>
    <dbReference type="NCBI Taxonomy" id="1617087"/>
    <lineage>
        <taxon>Bacteria</taxon>
        <taxon>Bacillati</taxon>
        <taxon>Actinomycetota</taxon>
        <taxon>Actinomycetes</taxon>
        <taxon>Kitasatosporales</taxon>
        <taxon>Streptomycetaceae</taxon>
        <taxon>Streptomyces</taxon>
    </lineage>
</organism>